<dbReference type="InterPro" id="IPR052020">
    <property type="entry name" value="Cyclic_di-GMP/3'3'-cGAMP_PDE"/>
</dbReference>
<dbReference type="Gene3D" id="1.10.3210.10">
    <property type="entry name" value="Hypothetical protein af1432"/>
    <property type="match status" value="1"/>
</dbReference>
<dbReference type="AlphaFoldDB" id="A0A2S6HBR4"/>
<proteinExistence type="predicted"/>
<evidence type="ECO:0000313" key="2">
    <source>
        <dbReference type="EMBL" id="PPK74898.1"/>
    </source>
</evidence>
<dbReference type="Pfam" id="PF13487">
    <property type="entry name" value="HD_5"/>
    <property type="match status" value="1"/>
</dbReference>
<dbReference type="InterPro" id="IPR037522">
    <property type="entry name" value="HD_GYP_dom"/>
</dbReference>
<dbReference type="SUPFAM" id="SSF109604">
    <property type="entry name" value="HD-domain/PDEase-like"/>
    <property type="match status" value="1"/>
</dbReference>
<dbReference type="PANTHER" id="PTHR45228">
    <property type="entry name" value="CYCLIC DI-GMP PHOSPHODIESTERASE TM_0186-RELATED"/>
    <property type="match status" value="1"/>
</dbReference>
<dbReference type="RefSeq" id="WP_104429420.1">
    <property type="nucleotide sequence ID" value="NZ_PTIZ01000007.1"/>
</dbReference>
<dbReference type="Proteomes" id="UP000240010">
    <property type="component" value="Unassembled WGS sequence"/>
</dbReference>
<evidence type="ECO:0000313" key="3">
    <source>
        <dbReference type="Proteomes" id="UP000240010"/>
    </source>
</evidence>
<dbReference type="PROSITE" id="PS51832">
    <property type="entry name" value="HD_GYP"/>
    <property type="match status" value="1"/>
</dbReference>
<sequence>MKIEEKVSQYIKQFKNTTEHLDPADGRLKKLDIDFVRKLSRIIETHPRIKNGQSKRIAENALLIASVFDMSAEQKVDILYAGLLIQLGKISLPDRLLTTPYYSMSVVDKYRYLGHAVDGEVLLRGLTQFKGAITLIRHQYEHYNGQGFPDGLVEHNIPLGSRILSVVSDYYAYLDGAMTGKVMFADAALSQLIIQKESHYDPEIVDVFVHVLRGATVEELKEIRVKAKLLAVATEQWRKGLVLNKRNKPLSTSTIVEIALTQLKLGMKVDSIYFGSEPYIRNCIVDQSIIDNVAALTKNNGKNPVIKIFLSMK</sequence>
<organism evidence="2 3">
    <name type="scientific">Methylobacter tundripaludum</name>
    <dbReference type="NCBI Taxonomy" id="173365"/>
    <lineage>
        <taxon>Bacteria</taxon>
        <taxon>Pseudomonadati</taxon>
        <taxon>Pseudomonadota</taxon>
        <taxon>Gammaproteobacteria</taxon>
        <taxon>Methylococcales</taxon>
        <taxon>Methylococcaceae</taxon>
        <taxon>Methylobacter</taxon>
    </lineage>
</organism>
<dbReference type="EMBL" id="PTIZ01000007">
    <property type="protein sequence ID" value="PPK74898.1"/>
    <property type="molecule type" value="Genomic_DNA"/>
</dbReference>
<accession>A0A2S6HBR4</accession>
<reference evidence="2 3" key="1">
    <citation type="submission" date="2018-02" db="EMBL/GenBank/DDBJ databases">
        <title>Subsurface microbial communities from deep shales in Ohio and West Virginia, USA.</title>
        <authorList>
            <person name="Wrighton K."/>
        </authorList>
    </citation>
    <scope>NUCLEOTIDE SEQUENCE [LARGE SCALE GENOMIC DNA]</scope>
    <source>
        <strain evidence="2 3">OWC-DMM</strain>
    </source>
</reference>
<feature type="domain" description="HD-GYP" evidence="1">
    <location>
        <begin position="28"/>
        <end position="224"/>
    </location>
</feature>
<protein>
    <submittedName>
        <fullName evidence="2">HD domain-containing protein</fullName>
    </submittedName>
</protein>
<comment type="caution">
    <text evidence="2">The sequence shown here is derived from an EMBL/GenBank/DDBJ whole genome shotgun (WGS) entry which is preliminary data.</text>
</comment>
<evidence type="ECO:0000259" key="1">
    <source>
        <dbReference type="PROSITE" id="PS51832"/>
    </source>
</evidence>
<name>A0A2S6HBR4_9GAMM</name>
<gene>
    <name evidence="2" type="ORF">B0F87_107141</name>
</gene>
<dbReference type="PANTHER" id="PTHR45228:SF8">
    <property type="entry name" value="TWO-COMPONENT RESPONSE REGULATOR-RELATED"/>
    <property type="match status" value="1"/>
</dbReference>